<comment type="caution">
    <text evidence="4">The sequence shown here is derived from an EMBL/GenBank/DDBJ whole genome shotgun (WGS) entry which is preliminary data.</text>
</comment>
<name>A0AAD2HY29_9AGAR</name>
<feature type="region of interest" description="Disordered" evidence="3">
    <location>
        <begin position="171"/>
        <end position="200"/>
    </location>
</feature>
<dbReference type="InterPro" id="IPR036322">
    <property type="entry name" value="WD40_repeat_dom_sf"/>
</dbReference>
<dbReference type="AlphaFoldDB" id="A0AAD2HY29"/>
<dbReference type="InterPro" id="IPR015943">
    <property type="entry name" value="WD40/YVTN_repeat-like_dom_sf"/>
</dbReference>
<evidence type="ECO:0000256" key="1">
    <source>
        <dbReference type="ARBA" id="ARBA00022574"/>
    </source>
</evidence>
<evidence type="ECO:0000313" key="4">
    <source>
        <dbReference type="EMBL" id="CAK5283249.1"/>
    </source>
</evidence>
<gene>
    <name evidence="4" type="ORF">MYCIT1_LOCUS35648</name>
</gene>
<keyword evidence="2" id="KW-0677">Repeat</keyword>
<keyword evidence="5" id="KW-1185">Reference proteome</keyword>
<feature type="region of interest" description="Disordered" evidence="3">
    <location>
        <begin position="1"/>
        <end position="41"/>
    </location>
</feature>
<dbReference type="Gene3D" id="2.130.10.10">
    <property type="entry name" value="YVTN repeat-like/Quinoprotein amine dehydrogenase"/>
    <property type="match status" value="1"/>
</dbReference>
<dbReference type="Pfam" id="PF00400">
    <property type="entry name" value="WD40"/>
    <property type="match status" value="3"/>
</dbReference>
<dbReference type="SUPFAM" id="SSF50978">
    <property type="entry name" value="WD40 repeat-like"/>
    <property type="match status" value="1"/>
</dbReference>
<evidence type="ECO:0000256" key="3">
    <source>
        <dbReference type="SAM" id="MobiDB-lite"/>
    </source>
</evidence>
<protein>
    <recommendedName>
        <fullName evidence="6">WD40 repeat-like protein</fullName>
    </recommendedName>
</protein>
<dbReference type="SMART" id="SM00320">
    <property type="entry name" value="WD40"/>
    <property type="match status" value="4"/>
</dbReference>
<organism evidence="4 5">
    <name type="scientific">Mycena citricolor</name>
    <dbReference type="NCBI Taxonomy" id="2018698"/>
    <lineage>
        <taxon>Eukaryota</taxon>
        <taxon>Fungi</taxon>
        <taxon>Dikarya</taxon>
        <taxon>Basidiomycota</taxon>
        <taxon>Agaricomycotina</taxon>
        <taxon>Agaricomycetes</taxon>
        <taxon>Agaricomycetidae</taxon>
        <taxon>Agaricales</taxon>
        <taxon>Marasmiineae</taxon>
        <taxon>Mycenaceae</taxon>
        <taxon>Mycena</taxon>
    </lineage>
</organism>
<feature type="compositionally biased region" description="Acidic residues" evidence="3">
    <location>
        <begin position="189"/>
        <end position="200"/>
    </location>
</feature>
<proteinExistence type="predicted"/>
<keyword evidence="1" id="KW-0853">WD repeat</keyword>
<sequence>MPTRPLAPTTVNRSRPRPPPTNSHSTRDTAIVLSEGSETDDSDIQIISESLVKRDTITPHENRAASSVSGRGNRKPASARSITAISDDEDQSRLSLNVMVDRARRQIHWHPERRAPPKSLKRAHTLAYIPTRREPPMRMSIASSMAMPKRMLSNPTHIKKEPEIIDLVESDDDVDMPRAHDVLDKQDVKEEEESDPEDDYDAFWEDPIEVEEPAENYEEPTPIAEPDLSLGGMFQSMHLGRGHVPRRKITFEGWHGTVESKLDRWYELPRSQPRARFREQRPSLVEAVGFDRLTEKRRVKQSGGSINMILQHNGRVVVCSATPGGESSNASEPDPYNRAGTLISWSQVETMANPADVVDLEQQQLGQAENVPHNTVKCIAYDPYSNVLAASSGKVVHTWDYDSELDSYEVKDIYRYKYRNKSVTPLQVIFKPDEAGVLGVGERSLTVHRVNSDSQHSFSLTPEGQEPFHTVESTQSTQVRGFHGAFDLNSRDKLPLFDLETSPSGYGEAGDAMCIDDCGSLVALATQNETKNTLRLYDVRRRDGRARRTIQLESFSDKLREVNCISFSPDGLYIAVGRSDNHAHIYDTRMFKKHDLRDRDPYRLLADFKHLPGEDFGVTSAQEREKTDCGITGMHWAESRDLKRNALVTSGDDGHIRLWNPDHSNQNGHYIATTDADVATFVVGDRSLGEHRLIAGDMDGTVYVFDDYPDI</sequence>
<evidence type="ECO:0000256" key="2">
    <source>
        <dbReference type="ARBA" id="ARBA00022737"/>
    </source>
</evidence>
<evidence type="ECO:0008006" key="6">
    <source>
        <dbReference type="Google" id="ProtNLM"/>
    </source>
</evidence>
<accession>A0AAD2HY29</accession>
<reference evidence="4" key="1">
    <citation type="submission" date="2023-11" db="EMBL/GenBank/DDBJ databases">
        <authorList>
            <person name="De Vega J J."/>
            <person name="De Vega J J."/>
        </authorList>
    </citation>
    <scope>NUCLEOTIDE SEQUENCE</scope>
</reference>
<dbReference type="Proteomes" id="UP001295794">
    <property type="component" value="Unassembled WGS sequence"/>
</dbReference>
<feature type="region of interest" description="Disordered" evidence="3">
    <location>
        <begin position="55"/>
        <end position="81"/>
    </location>
</feature>
<evidence type="ECO:0000313" key="5">
    <source>
        <dbReference type="Proteomes" id="UP001295794"/>
    </source>
</evidence>
<feature type="compositionally biased region" description="Basic and acidic residues" evidence="3">
    <location>
        <begin position="175"/>
        <end position="188"/>
    </location>
</feature>
<dbReference type="InterPro" id="IPR001680">
    <property type="entry name" value="WD40_rpt"/>
</dbReference>
<dbReference type="EMBL" id="CAVNYO010000466">
    <property type="protein sequence ID" value="CAK5283249.1"/>
    <property type="molecule type" value="Genomic_DNA"/>
</dbReference>
<dbReference type="PANTHER" id="PTHR10971">
    <property type="entry name" value="MRNA EXPORT FACTOR AND BUB3"/>
    <property type="match status" value="1"/>
</dbReference>